<evidence type="ECO:0000313" key="5">
    <source>
        <dbReference type="Proteomes" id="UP001205566"/>
    </source>
</evidence>
<dbReference type="SUPFAM" id="SSF53474">
    <property type="entry name" value="alpha/beta-Hydrolases"/>
    <property type="match status" value="1"/>
</dbReference>
<dbReference type="Gene3D" id="3.40.50.1820">
    <property type="entry name" value="alpha/beta hydrolase"/>
    <property type="match status" value="1"/>
</dbReference>
<evidence type="ECO:0000256" key="2">
    <source>
        <dbReference type="ARBA" id="ARBA00022801"/>
    </source>
</evidence>
<dbReference type="EMBL" id="JACASI010000025">
    <property type="protein sequence ID" value="MCQ3829400.1"/>
    <property type="molecule type" value="Genomic_DNA"/>
</dbReference>
<dbReference type="InterPro" id="IPR000073">
    <property type="entry name" value="AB_hydrolase_1"/>
</dbReference>
<sequence length="299" mass="32654">MPSSSPSHSPLPPREITLDVQGNQIAARQWGDPAGVPVLALHGWLDNCASFDKMAPMLKGLNLVAVDLAGHGQSYHRHRDANYTIWTEIEDVLAIADALGWARFAMLAHSRGAVIATIAAATFPERVQRLALIDGLVPPPTTDAEAPETLRKGIEQRARYRGRRSRVFESLEVAVTARKHGLFKLSDDAARALVERGVRSCEGGYTWSNDPQLMASSLAKMNEPQVRAFLSRATMPIRLALGKEGIQGMIERIRPLAEQMPNLALREFAGGHHLHMEGSAEDIAEWFSPFLCGGEGRAG</sequence>
<proteinExistence type="inferred from homology"/>
<dbReference type="Pfam" id="PF00561">
    <property type="entry name" value="Abhydrolase_1"/>
    <property type="match status" value="1"/>
</dbReference>
<dbReference type="GO" id="GO:0016787">
    <property type="term" value="F:hydrolase activity"/>
    <property type="evidence" value="ECO:0007669"/>
    <property type="project" value="UniProtKB-KW"/>
</dbReference>
<keyword evidence="5" id="KW-1185">Reference proteome</keyword>
<gene>
    <name evidence="4" type="ORF">HXX02_08070</name>
</gene>
<dbReference type="Proteomes" id="UP001205566">
    <property type="component" value="Unassembled WGS sequence"/>
</dbReference>
<protein>
    <submittedName>
        <fullName evidence="4">Alpha/beta hydrolase</fullName>
    </submittedName>
</protein>
<comment type="caution">
    <text evidence="4">The sequence shown here is derived from an EMBL/GenBank/DDBJ whole genome shotgun (WGS) entry which is preliminary data.</text>
</comment>
<dbReference type="InterPro" id="IPR029058">
    <property type="entry name" value="AB_hydrolase_fold"/>
</dbReference>
<reference evidence="4" key="1">
    <citation type="thesis" date="2020" institute="Technische Universitat Dresden" country="Dresden, Germany">
        <title>The Agarolytic System of Microbulbifer elongatus PORT2, Isolated from Batu Karas, Pangandaran West Java Indonesia.</title>
        <authorList>
            <person name="Anggraeni S.R."/>
        </authorList>
    </citation>
    <scope>NUCLEOTIDE SEQUENCE</scope>
    <source>
        <strain evidence="4">PORT2</strain>
    </source>
</reference>
<organism evidence="4 5">
    <name type="scientific">Microbulbifer elongatus</name>
    <dbReference type="NCBI Taxonomy" id="86173"/>
    <lineage>
        <taxon>Bacteria</taxon>
        <taxon>Pseudomonadati</taxon>
        <taxon>Pseudomonadota</taxon>
        <taxon>Gammaproteobacteria</taxon>
        <taxon>Cellvibrionales</taxon>
        <taxon>Microbulbiferaceae</taxon>
        <taxon>Microbulbifer</taxon>
    </lineage>
</organism>
<dbReference type="InterPro" id="IPR050266">
    <property type="entry name" value="AB_hydrolase_sf"/>
</dbReference>
<keyword evidence="2 4" id="KW-0378">Hydrolase</keyword>
<comment type="similarity">
    <text evidence="1">Belongs to the AB hydrolase superfamily.</text>
</comment>
<dbReference type="PANTHER" id="PTHR43798:SF14">
    <property type="entry name" value="SERINE HYDROLASE-LIKE PROTEIN DDB_G0286239"/>
    <property type="match status" value="1"/>
</dbReference>
<evidence type="ECO:0000259" key="3">
    <source>
        <dbReference type="Pfam" id="PF00561"/>
    </source>
</evidence>
<feature type="domain" description="AB hydrolase-1" evidence="3">
    <location>
        <begin position="37"/>
        <end position="278"/>
    </location>
</feature>
<name>A0ABT1NZU9_9GAMM</name>
<evidence type="ECO:0000313" key="4">
    <source>
        <dbReference type="EMBL" id="MCQ3829400.1"/>
    </source>
</evidence>
<evidence type="ECO:0000256" key="1">
    <source>
        <dbReference type="ARBA" id="ARBA00008645"/>
    </source>
</evidence>
<dbReference type="PANTHER" id="PTHR43798">
    <property type="entry name" value="MONOACYLGLYCEROL LIPASE"/>
    <property type="match status" value="1"/>
</dbReference>
<accession>A0ABT1NZU9</accession>